<sequence>MAGNKCWFVLRHTHYPPPTFPVGGGVGRSTGPLCPGHLVPDLKHLDNVINSKGPLAFPPDMPVYLAQTRNFSYESTKDSGVTLSAELGIPIAAVAGITAKGSASVAFRRSVSNFSAFKSVDTFLIQVNPSYIEDTPDSEEVSKYVQKYSKLGTWSIFMVTGIMIARGGGKISSSESSTKGLGGGPGAELPAIAELDFNLDFSTEKAVSMAWEQETDFVWAIRVAKISKGFLDREWSFETFSQGAVFELGQQEVHEKGVKERLATEGLTSVEMIDAGEELFVLTVDS</sequence>
<protein>
    <submittedName>
        <fullName evidence="1">Uncharacterized protein</fullName>
    </submittedName>
</protein>
<evidence type="ECO:0000313" key="2">
    <source>
        <dbReference type="Proteomes" id="UP001286456"/>
    </source>
</evidence>
<accession>A0AAE0I216</accession>
<dbReference type="EMBL" id="JAUEPO010000008">
    <property type="protein sequence ID" value="KAK3317158.1"/>
    <property type="molecule type" value="Genomic_DNA"/>
</dbReference>
<reference evidence="1" key="1">
    <citation type="journal article" date="2023" name="Mol. Phylogenet. Evol.">
        <title>Genome-scale phylogeny and comparative genomics of the fungal order Sordariales.</title>
        <authorList>
            <person name="Hensen N."/>
            <person name="Bonometti L."/>
            <person name="Westerberg I."/>
            <person name="Brannstrom I.O."/>
            <person name="Guillou S."/>
            <person name="Cros-Aarteil S."/>
            <person name="Calhoun S."/>
            <person name="Haridas S."/>
            <person name="Kuo A."/>
            <person name="Mondo S."/>
            <person name="Pangilinan J."/>
            <person name="Riley R."/>
            <person name="LaButti K."/>
            <person name="Andreopoulos B."/>
            <person name="Lipzen A."/>
            <person name="Chen C."/>
            <person name="Yan M."/>
            <person name="Daum C."/>
            <person name="Ng V."/>
            <person name="Clum A."/>
            <person name="Steindorff A."/>
            <person name="Ohm R.A."/>
            <person name="Martin F."/>
            <person name="Silar P."/>
            <person name="Natvig D.O."/>
            <person name="Lalanne C."/>
            <person name="Gautier V."/>
            <person name="Ament-Velasquez S.L."/>
            <person name="Kruys A."/>
            <person name="Hutchinson M.I."/>
            <person name="Powell A.J."/>
            <person name="Barry K."/>
            <person name="Miller A.N."/>
            <person name="Grigoriev I.V."/>
            <person name="Debuchy R."/>
            <person name="Gladieux P."/>
            <person name="Hiltunen Thoren M."/>
            <person name="Johannesson H."/>
        </authorList>
    </citation>
    <scope>NUCLEOTIDE SEQUENCE</scope>
    <source>
        <strain evidence="1">SMH4131-1</strain>
    </source>
</reference>
<keyword evidence="2" id="KW-1185">Reference proteome</keyword>
<gene>
    <name evidence="1" type="ORF">B0T19DRAFT_435967</name>
</gene>
<proteinExistence type="predicted"/>
<name>A0AAE0I216_9PEZI</name>
<reference evidence="1" key="2">
    <citation type="submission" date="2023-06" db="EMBL/GenBank/DDBJ databases">
        <authorList>
            <consortium name="Lawrence Berkeley National Laboratory"/>
            <person name="Haridas S."/>
            <person name="Hensen N."/>
            <person name="Bonometti L."/>
            <person name="Westerberg I."/>
            <person name="Brannstrom I.O."/>
            <person name="Guillou S."/>
            <person name="Cros-Aarteil S."/>
            <person name="Calhoun S."/>
            <person name="Kuo A."/>
            <person name="Mondo S."/>
            <person name="Pangilinan J."/>
            <person name="Riley R."/>
            <person name="Labutti K."/>
            <person name="Andreopoulos B."/>
            <person name="Lipzen A."/>
            <person name="Chen C."/>
            <person name="Yanf M."/>
            <person name="Daum C."/>
            <person name="Ng V."/>
            <person name="Clum A."/>
            <person name="Steindorff A."/>
            <person name="Ohm R."/>
            <person name="Martin F."/>
            <person name="Silar P."/>
            <person name="Natvig D."/>
            <person name="Lalanne C."/>
            <person name="Gautier V."/>
            <person name="Ament-Velasquez S.L."/>
            <person name="Kruys A."/>
            <person name="Hutchinson M.I."/>
            <person name="Powell A.J."/>
            <person name="Barry K."/>
            <person name="Miller A.N."/>
            <person name="Grigoriev I.V."/>
            <person name="Debuchy R."/>
            <person name="Gladieux P."/>
            <person name="Thoren M.H."/>
            <person name="Johannesson H."/>
        </authorList>
    </citation>
    <scope>NUCLEOTIDE SEQUENCE</scope>
    <source>
        <strain evidence="1">SMH4131-1</strain>
    </source>
</reference>
<dbReference type="AlphaFoldDB" id="A0AAE0I216"/>
<evidence type="ECO:0000313" key="1">
    <source>
        <dbReference type="EMBL" id="KAK3317158.1"/>
    </source>
</evidence>
<organism evidence="1 2">
    <name type="scientific">Cercophora scortea</name>
    <dbReference type="NCBI Taxonomy" id="314031"/>
    <lineage>
        <taxon>Eukaryota</taxon>
        <taxon>Fungi</taxon>
        <taxon>Dikarya</taxon>
        <taxon>Ascomycota</taxon>
        <taxon>Pezizomycotina</taxon>
        <taxon>Sordariomycetes</taxon>
        <taxon>Sordariomycetidae</taxon>
        <taxon>Sordariales</taxon>
        <taxon>Lasiosphaeriaceae</taxon>
        <taxon>Cercophora</taxon>
    </lineage>
</organism>
<dbReference type="Proteomes" id="UP001286456">
    <property type="component" value="Unassembled WGS sequence"/>
</dbReference>
<comment type="caution">
    <text evidence="1">The sequence shown here is derived from an EMBL/GenBank/DDBJ whole genome shotgun (WGS) entry which is preliminary data.</text>
</comment>